<evidence type="ECO:0000256" key="5">
    <source>
        <dbReference type="ARBA" id="ARBA00022679"/>
    </source>
</evidence>
<evidence type="ECO:0000313" key="9">
    <source>
        <dbReference type="Proteomes" id="UP000002318"/>
    </source>
</evidence>
<proteinExistence type="inferred from homology"/>
<dbReference type="AlphaFoldDB" id="E1R8K0"/>
<keyword evidence="6" id="KW-0949">S-adenosyl-L-methionine</keyword>
<dbReference type="NCBIfam" id="TIGR01465">
    <property type="entry name" value="cobM_cbiF"/>
    <property type="match status" value="1"/>
</dbReference>
<dbReference type="PROSITE" id="PS00839">
    <property type="entry name" value="SUMT_1"/>
    <property type="match status" value="1"/>
</dbReference>
<evidence type="ECO:0000256" key="3">
    <source>
        <dbReference type="ARBA" id="ARBA00022573"/>
    </source>
</evidence>
<keyword evidence="4 8" id="KW-0489">Methyltransferase</keyword>
<protein>
    <submittedName>
        <fullName evidence="8">Precorrin-4 C11-methyltransferase</fullName>
        <ecNumber evidence="8">2.1.1.133</ecNumber>
    </submittedName>
</protein>
<dbReference type="InterPro" id="IPR014777">
    <property type="entry name" value="4pyrrole_Mease_sub1"/>
</dbReference>
<dbReference type="GO" id="GO:0009236">
    <property type="term" value="P:cobalamin biosynthetic process"/>
    <property type="evidence" value="ECO:0007669"/>
    <property type="project" value="UniProtKB-UniPathway"/>
</dbReference>
<dbReference type="eggNOG" id="COG2875">
    <property type="taxonomic scope" value="Bacteria"/>
</dbReference>
<keyword evidence="5 8" id="KW-0808">Transferase</keyword>
<dbReference type="GO" id="GO:0046026">
    <property type="term" value="F:precorrin-4 C11-methyltransferase activity"/>
    <property type="evidence" value="ECO:0007669"/>
    <property type="project" value="UniProtKB-EC"/>
</dbReference>
<sequence length="258" mass="27846">MKVYFIGAGPGDPELITLRGRRLIEEAEIVMYAGSLVNPKLLDWALPEAEIYDTSSMDLDAICAVFKKRAGHTGSIARLHTGDPSLYGAIGEQIRFCRAERISWEVVPGVSSFSASAAALGRELTLPGISQTVILSRRQGRTPVPEPQRLRALAQSQSTLVLFLSASMVKEAMEEIAPFYGTDTPAAAVYRASWPDQRIIEGTISTLAGLMQEAGIDRQAIILVGDVLNPGSFEASKLYDANFSHGFRSGRETTGGEA</sequence>
<evidence type="ECO:0000256" key="6">
    <source>
        <dbReference type="ARBA" id="ARBA00022691"/>
    </source>
</evidence>
<dbReference type="PANTHER" id="PTHR45790">
    <property type="entry name" value="SIROHEME SYNTHASE-RELATED"/>
    <property type="match status" value="1"/>
</dbReference>
<keyword evidence="9" id="KW-1185">Reference proteome</keyword>
<dbReference type="Pfam" id="PF00590">
    <property type="entry name" value="TP_methylase"/>
    <property type="match status" value="1"/>
</dbReference>
<dbReference type="InterPro" id="IPR000878">
    <property type="entry name" value="4pyrrol_Mease"/>
</dbReference>
<dbReference type="UniPathway" id="UPA00148"/>
<dbReference type="EC" id="2.1.1.133" evidence="8"/>
<dbReference type="InterPro" id="IPR014776">
    <property type="entry name" value="4pyrrole_Mease_sub2"/>
</dbReference>
<dbReference type="InterPro" id="IPR050161">
    <property type="entry name" value="Siro_Cobalamin_biosynth"/>
</dbReference>
<dbReference type="PANTHER" id="PTHR45790:SF4">
    <property type="entry name" value="COBALT-PRECORRIN-4 C(11)-METHYLTRANSFERASE"/>
    <property type="match status" value="1"/>
</dbReference>
<keyword evidence="3" id="KW-0169">Cobalamin biosynthesis</keyword>
<dbReference type="Gene3D" id="3.30.950.10">
    <property type="entry name" value="Methyltransferase, Cobalt-precorrin-4 Transmethylase, Domain 2"/>
    <property type="match status" value="1"/>
</dbReference>
<evidence type="ECO:0000259" key="7">
    <source>
        <dbReference type="Pfam" id="PF00590"/>
    </source>
</evidence>
<evidence type="ECO:0000313" key="8">
    <source>
        <dbReference type="EMBL" id="ADK79344.1"/>
    </source>
</evidence>
<dbReference type="STRING" id="573413.Spirs_0187"/>
<dbReference type="SUPFAM" id="SSF53790">
    <property type="entry name" value="Tetrapyrrole methylase"/>
    <property type="match status" value="1"/>
</dbReference>
<dbReference type="InterPro" id="IPR006362">
    <property type="entry name" value="Cbl_synth_CobM/CibF"/>
</dbReference>
<comment type="pathway">
    <text evidence="1">Cofactor biosynthesis; adenosylcobalamin biosynthesis.</text>
</comment>
<dbReference type="InterPro" id="IPR035996">
    <property type="entry name" value="4pyrrol_Methylase_sf"/>
</dbReference>
<dbReference type="KEGG" id="ssm:Spirs_0187"/>
<dbReference type="HOGENOM" id="CLU_011276_7_1_12"/>
<dbReference type="Proteomes" id="UP000002318">
    <property type="component" value="Chromosome"/>
</dbReference>
<organism evidence="8 9">
    <name type="scientific">Sediminispirochaeta smaragdinae (strain DSM 11293 / JCM 15392 / SEBR 4228)</name>
    <name type="common">Spirochaeta smaragdinae</name>
    <dbReference type="NCBI Taxonomy" id="573413"/>
    <lineage>
        <taxon>Bacteria</taxon>
        <taxon>Pseudomonadati</taxon>
        <taxon>Spirochaetota</taxon>
        <taxon>Spirochaetia</taxon>
        <taxon>Spirochaetales</taxon>
        <taxon>Spirochaetaceae</taxon>
        <taxon>Sediminispirochaeta</taxon>
    </lineage>
</organism>
<feature type="domain" description="Tetrapyrrole methylase" evidence="7">
    <location>
        <begin position="2"/>
        <end position="207"/>
    </location>
</feature>
<dbReference type="CDD" id="cd11641">
    <property type="entry name" value="Precorrin-4_C11-MT"/>
    <property type="match status" value="1"/>
</dbReference>
<dbReference type="GO" id="GO:0032259">
    <property type="term" value="P:methylation"/>
    <property type="evidence" value="ECO:0007669"/>
    <property type="project" value="UniProtKB-KW"/>
</dbReference>
<reference evidence="8 9" key="1">
    <citation type="journal article" date="2010" name="Stand. Genomic Sci.">
        <title>Complete genome sequence of Spirochaeta smaragdinae type strain (SEBR 4228).</title>
        <authorList>
            <person name="Mavromatis K."/>
            <person name="Yasawong M."/>
            <person name="Chertkov O."/>
            <person name="Lapidus A."/>
            <person name="Lucas S."/>
            <person name="Nolan M."/>
            <person name="Del Rio T.G."/>
            <person name="Tice H."/>
            <person name="Cheng J.F."/>
            <person name="Pitluck S."/>
            <person name="Liolios K."/>
            <person name="Ivanova N."/>
            <person name="Tapia R."/>
            <person name="Han C."/>
            <person name="Bruce D."/>
            <person name="Goodwin L."/>
            <person name="Pati A."/>
            <person name="Chen A."/>
            <person name="Palaniappan K."/>
            <person name="Land M."/>
            <person name="Hauser L."/>
            <person name="Chang Y.J."/>
            <person name="Jeffries C.D."/>
            <person name="Detter J.C."/>
            <person name="Rohde M."/>
            <person name="Brambilla E."/>
            <person name="Spring S."/>
            <person name="Goker M."/>
            <person name="Sikorski J."/>
            <person name="Woyke T."/>
            <person name="Bristow J."/>
            <person name="Eisen J.A."/>
            <person name="Markowitz V."/>
            <person name="Hugenholtz P."/>
            <person name="Klenk H.P."/>
            <person name="Kyrpides N.C."/>
        </authorList>
    </citation>
    <scope>NUCLEOTIDE SEQUENCE [LARGE SCALE GENOMIC DNA]</scope>
    <source>
        <strain evidence="9">DSM 11293 / JCM 15392 / SEBR 4228</strain>
    </source>
</reference>
<dbReference type="RefSeq" id="WP_013252808.1">
    <property type="nucleotide sequence ID" value="NC_014364.1"/>
</dbReference>
<gene>
    <name evidence="8" type="ordered locus">Spirs_0187</name>
</gene>
<accession>E1R8K0</accession>
<dbReference type="EMBL" id="CP002116">
    <property type="protein sequence ID" value="ADK79344.1"/>
    <property type="molecule type" value="Genomic_DNA"/>
</dbReference>
<dbReference type="InterPro" id="IPR003043">
    <property type="entry name" value="Uropor_MeTrfase_CS"/>
</dbReference>
<evidence type="ECO:0000256" key="1">
    <source>
        <dbReference type="ARBA" id="ARBA00004953"/>
    </source>
</evidence>
<dbReference type="Gene3D" id="3.40.1010.10">
    <property type="entry name" value="Cobalt-precorrin-4 Transmethylase, Domain 1"/>
    <property type="match status" value="1"/>
</dbReference>
<evidence type="ECO:0000256" key="2">
    <source>
        <dbReference type="ARBA" id="ARBA00005879"/>
    </source>
</evidence>
<dbReference type="OrthoDB" id="9815856at2"/>
<evidence type="ECO:0000256" key="4">
    <source>
        <dbReference type="ARBA" id="ARBA00022603"/>
    </source>
</evidence>
<comment type="similarity">
    <text evidence="2">Belongs to the precorrin methyltransferase family.</text>
</comment>
<name>E1R8K0_SEDSS</name>